<comment type="caution">
    <text evidence="1">The sequence shown here is derived from an EMBL/GenBank/DDBJ whole genome shotgun (WGS) entry which is preliminary data.</text>
</comment>
<evidence type="ECO:0000313" key="1">
    <source>
        <dbReference type="EMBL" id="CAG8587217.1"/>
    </source>
</evidence>
<dbReference type="EMBL" id="CAJVPP010002101">
    <property type="protein sequence ID" value="CAG8587217.1"/>
    <property type="molecule type" value="Genomic_DNA"/>
</dbReference>
<dbReference type="Proteomes" id="UP000789375">
    <property type="component" value="Unassembled WGS sequence"/>
</dbReference>
<feature type="non-terminal residue" evidence="1">
    <location>
        <position position="177"/>
    </location>
</feature>
<reference evidence="1" key="1">
    <citation type="submission" date="2021-06" db="EMBL/GenBank/DDBJ databases">
        <authorList>
            <person name="Kallberg Y."/>
            <person name="Tangrot J."/>
            <person name="Rosling A."/>
        </authorList>
    </citation>
    <scope>NUCLEOTIDE SEQUENCE</scope>
    <source>
        <strain evidence="1">87-6 pot B 2015</strain>
    </source>
</reference>
<gene>
    <name evidence="1" type="ORF">FMOSSE_LOCUS8253</name>
</gene>
<keyword evidence="2" id="KW-1185">Reference proteome</keyword>
<proteinExistence type="predicted"/>
<sequence>RWVLSMAESTDENNKNNLLIALRLGHVNITKIMNQKYELTSEIATDFANVVSHTHRYERLLEKACQQDVKPESRLLRIVHKLSENQSKEIHKQQINNTLTDDQVEDNTIQQQEDLAEYKRQRRRITDNEKKILENLFNFDSFSEDMAVEVLRQLQDFSNDWDMQRVQIYWNNHHKRT</sequence>
<evidence type="ECO:0000313" key="2">
    <source>
        <dbReference type="Proteomes" id="UP000789375"/>
    </source>
</evidence>
<protein>
    <submittedName>
        <fullName evidence="1">16362_t:CDS:1</fullName>
    </submittedName>
</protein>
<dbReference type="AlphaFoldDB" id="A0A9N9C368"/>
<organism evidence="1 2">
    <name type="scientific">Funneliformis mosseae</name>
    <name type="common">Endomycorrhizal fungus</name>
    <name type="synonym">Glomus mosseae</name>
    <dbReference type="NCBI Taxonomy" id="27381"/>
    <lineage>
        <taxon>Eukaryota</taxon>
        <taxon>Fungi</taxon>
        <taxon>Fungi incertae sedis</taxon>
        <taxon>Mucoromycota</taxon>
        <taxon>Glomeromycotina</taxon>
        <taxon>Glomeromycetes</taxon>
        <taxon>Glomerales</taxon>
        <taxon>Glomeraceae</taxon>
        <taxon>Funneliformis</taxon>
    </lineage>
</organism>
<name>A0A9N9C368_FUNMO</name>
<accession>A0A9N9C368</accession>